<organism evidence="2 3">
    <name type="scientific">Engystomops pustulosus</name>
    <name type="common">Tungara frog</name>
    <name type="synonym">Physalaemus pustulosus</name>
    <dbReference type="NCBI Taxonomy" id="76066"/>
    <lineage>
        <taxon>Eukaryota</taxon>
        <taxon>Metazoa</taxon>
        <taxon>Chordata</taxon>
        <taxon>Craniata</taxon>
        <taxon>Vertebrata</taxon>
        <taxon>Euteleostomi</taxon>
        <taxon>Amphibia</taxon>
        <taxon>Batrachia</taxon>
        <taxon>Anura</taxon>
        <taxon>Neobatrachia</taxon>
        <taxon>Hyloidea</taxon>
        <taxon>Leptodactylidae</taxon>
        <taxon>Leiuperinae</taxon>
        <taxon>Engystomops</taxon>
    </lineage>
</organism>
<comment type="caution">
    <text evidence="2">The sequence shown here is derived from an EMBL/GenBank/DDBJ whole genome shotgun (WGS) entry which is preliminary data.</text>
</comment>
<dbReference type="EMBL" id="WNYA01000005">
    <property type="protein sequence ID" value="KAG8572166.1"/>
    <property type="molecule type" value="Genomic_DNA"/>
</dbReference>
<dbReference type="AlphaFoldDB" id="A0AAV7BI49"/>
<protein>
    <submittedName>
        <fullName evidence="2">Uncharacterized protein</fullName>
    </submittedName>
</protein>
<dbReference type="Proteomes" id="UP000824782">
    <property type="component" value="Unassembled WGS sequence"/>
</dbReference>
<proteinExistence type="predicted"/>
<gene>
    <name evidence="2" type="ORF">GDO81_011952</name>
</gene>
<evidence type="ECO:0000313" key="2">
    <source>
        <dbReference type="EMBL" id="KAG8572166.1"/>
    </source>
</evidence>
<feature type="region of interest" description="Disordered" evidence="1">
    <location>
        <begin position="1"/>
        <end position="33"/>
    </location>
</feature>
<accession>A0AAV7BI49</accession>
<name>A0AAV7BI49_ENGPU</name>
<sequence length="71" mass="7861">MGKSNNRGHINGGGGGEITRYHKVHSANDGSPQCLNRPVKVLVHIKRKGVGLYIHIEPRYIQKGRESIAYP</sequence>
<evidence type="ECO:0000313" key="3">
    <source>
        <dbReference type="Proteomes" id="UP000824782"/>
    </source>
</evidence>
<keyword evidence="3" id="KW-1185">Reference proteome</keyword>
<evidence type="ECO:0000256" key="1">
    <source>
        <dbReference type="SAM" id="MobiDB-lite"/>
    </source>
</evidence>
<reference evidence="2" key="1">
    <citation type="thesis" date="2020" institute="ProQuest LLC" country="789 East Eisenhower Parkway, Ann Arbor, MI, USA">
        <title>Comparative Genomics and Chromosome Evolution.</title>
        <authorList>
            <person name="Mudd A.B."/>
        </authorList>
    </citation>
    <scope>NUCLEOTIDE SEQUENCE</scope>
    <source>
        <strain evidence="2">237g6f4</strain>
        <tissue evidence="2">Blood</tissue>
    </source>
</reference>